<dbReference type="SMART" id="SM00906">
    <property type="entry name" value="Fungal_trans"/>
    <property type="match status" value="1"/>
</dbReference>
<dbReference type="SUPFAM" id="SSF57701">
    <property type="entry name" value="Zn2/Cys6 DNA-binding domain"/>
    <property type="match status" value="1"/>
</dbReference>
<dbReference type="Pfam" id="PF00067">
    <property type="entry name" value="p450"/>
    <property type="match status" value="1"/>
</dbReference>
<dbReference type="CDD" id="cd00067">
    <property type="entry name" value="GAL4"/>
    <property type="match status" value="1"/>
</dbReference>
<keyword evidence="6 8" id="KW-0408">Iron</keyword>
<dbReference type="PROSITE" id="PS00086">
    <property type="entry name" value="CYTOCHROME_P450"/>
    <property type="match status" value="1"/>
</dbReference>
<dbReference type="GO" id="GO:0008270">
    <property type="term" value="F:zinc ion binding"/>
    <property type="evidence" value="ECO:0007669"/>
    <property type="project" value="InterPro"/>
</dbReference>
<sequence length="1137" mass="127449">MDLVSKPATILLVGIVIISSVRIALRSLLSPLKYVPGPWYTHFTHYVLKYHVVMGRRIFYVDDLHRKYGDIVRLSPGEVSVVSVDGHRKIYSVGSRCSKHEWYLKLGGHPYPGLFTMTDHQEHAQRRKMFARAFTKSQLRVQWEETIKAIAKKAVIRIANDLKENGKADVLKWWTFMTSDISGELMFGESWDMLGKGQKNEFIRSVAIYIQSSGLTAELPLIKTVGRLIPHPWCRTAFRGWDYVLDYASRAVQNSKKRMQMGDRNIFGTILAGAEKGEILTEFDIKNEAGNFTVAATDTTAVTLSYLIYAVLSRPKLQAAIEAEVATLPDIFTDADVESLPLLNATISETNRLFAAAQGAFPRRAPAGGLNLEGFMIPEKTTVSAQSYTMHRKEDLFPNALEFNPERWFPESNMSRDAKAVVAPFGSGSRICIGIHVAYMEIRLAAAGFFRECSEAVLSEETTPESMSFMNYFATFPKSGQCIVKSKSTYNITQPRRYMSKRQRPCDFCRARKTACRIDLAPPCRLCVLHGRECTFIEAAAPRKRTVPVDGPHAGPVDASVDVTPRRQTVAPSPGQVLGSFADGQLPEDGTMHFGEAFNFDTTQSEFEAMFRSPRPPDSLSVAALETESPNMSMESAPDTGYPAGANPQFMGLSSDMDPLLVRHYRFNDMGMYGFKELAIHSVQESPIPCQFLISQQSLFSRRREEAGLGKGQEESLREELHKVIPLDVGRRLVRLFHQFIYPKWPIFSESHPLDPESAPSCLVAATYAISLPFAVHDDKLSVDVAYDRPPYAELSRIIEKSLAYEMHSPTLAIVQALLLLILRPSSDPMVADAGSRWDLMGRLASCATTLGLHLDPSRWSMASWQISHRRRLSFIVYVTDKWLACGLGRPPLIHEDNWLVTTVGYDDFSDSSLDAPAQNNLIHFSAITSTLALTLSKLYSTGSVGILSGDHERTFDIAQPLLKELRNITNDDASTSSTENCLGQLYVQLIIGRAKLRPWLGETTITEYHSHDPSRSLRVVREEMRTCTIGMSAIIRSLSPDTDGGFWPPWTQFMFSSVCFTLMTMAVTSTDFEEASRWIADLQSTRKLLRIKVVSFPFLRLGLLRIDALFWRSIENVLQLRPHVADAFKAAESERL</sequence>
<gene>
    <name evidence="10" type="ORF">GCG54_00015131</name>
</gene>
<dbReference type="PANTHER" id="PTHR24305">
    <property type="entry name" value="CYTOCHROME P450"/>
    <property type="match status" value="1"/>
</dbReference>
<dbReference type="GO" id="GO:0006351">
    <property type="term" value="P:DNA-templated transcription"/>
    <property type="evidence" value="ECO:0007669"/>
    <property type="project" value="InterPro"/>
</dbReference>
<evidence type="ECO:0000256" key="5">
    <source>
        <dbReference type="ARBA" id="ARBA00023002"/>
    </source>
</evidence>
<dbReference type="EMBL" id="WVTB01000066">
    <property type="protein sequence ID" value="KAF3801909.1"/>
    <property type="molecule type" value="Genomic_DNA"/>
</dbReference>
<dbReference type="AlphaFoldDB" id="A0A8H4CDS5"/>
<keyword evidence="10" id="KW-0503">Monooxygenase</keyword>
<dbReference type="GO" id="GO:0000981">
    <property type="term" value="F:DNA-binding transcription factor activity, RNA polymerase II-specific"/>
    <property type="evidence" value="ECO:0007669"/>
    <property type="project" value="InterPro"/>
</dbReference>
<dbReference type="PROSITE" id="PS00463">
    <property type="entry name" value="ZN2_CY6_FUNGAL_1"/>
    <property type="match status" value="1"/>
</dbReference>
<evidence type="ECO:0000313" key="11">
    <source>
        <dbReference type="Proteomes" id="UP000613401"/>
    </source>
</evidence>
<dbReference type="Gene3D" id="1.10.630.10">
    <property type="entry name" value="Cytochrome P450"/>
    <property type="match status" value="1"/>
</dbReference>
<dbReference type="GO" id="GO:0016705">
    <property type="term" value="F:oxidoreductase activity, acting on paired donors, with incorporation or reduction of molecular oxygen"/>
    <property type="evidence" value="ECO:0007669"/>
    <property type="project" value="InterPro"/>
</dbReference>
<evidence type="ECO:0000313" key="10">
    <source>
        <dbReference type="EMBL" id="KAF3801909.1"/>
    </source>
</evidence>
<dbReference type="CDD" id="cd12148">
    <property type="entry name" value="fungal_TF_MHR"/>
    <property type="match status" value="1"/>
</dbReference>
<evidence type="ECO:0000256" key="3">
    <source>
        <dbReference type="ARBA" id="ARBA00022617"/>
    </source>
</evidence>
<dbReference type="GeneID" id="69022236"/>
<dbReference type="SUPFAM" id="SSF48264">
    <property type="entry name" value="Cytochrome P450"/>
    <property type="match status" value="1"/>
</dbReference>
<feature type="binding site" description="axial binding residue" evidence="8">
    <location>
        <position position="432"/>
    </location>
    <ligand>
        <name>heme</name>
        <dbReference type="ChEBI" id="CHEBI:30413"/>
    </ligand>
    <ligandPart>
        <name>Fe</name>
        <dbReference type="ChEBI" id="CHEBI:18248"/>
    </ligandPart>
</feature>
<evidence type="ECO:0000256" key="6">
    <source>
        <dbReference type="ARBA" id="ARBA00023004"/>
    </source>
</evidence>
<dbReference type="InterPro" id="IPR036396">
    <property type="entry name" value="Cyt_P450_sf"/>
</dbReference>
<protein>
    <submittedName>
        <fullName evidence="10">Putative sterigmatocystin biosynthesis P450 monooxygenase</fullName>
    </submittedName>
</protein>
<evidence type="ECO:0000256" key="4">
    <source>
        <dbReference type="ARBA" id="ARBA00022723"/>
    </source>
</evidence>
<feature type="domain" description="Zn(2)-C6 fungal-type" evidence="9">
    <location>
        <begin position="505"/>
        <end position="536"/>
    </location>
</feature>
<reference evidence="10" key="2">
    <citation type="submission" date="2020-03" db="EMBL/GenBank/DDBJ databases">
        <authorList>
            <person name="Fu F.-F."/>
            <person name="Chen J."/>
        </authorList>
    </citation>
    <scope>NUCLEOTIDE SEQUENCE</scope>
    <source>
        <strain evidence="10">Lc1</strain>
    </source>
</reference>
<keyword evidence="4 8" id="KW-0479">Metal-binding</keyword>
<dbReference type="Pfam" id="PF04082">
    <property type="entry name" value="Fungal_trans"/>
    <property type="match status" value="1"/>
</dbReference>
<dbReference type="GO" id="GO:0005506">
    <property type="term" value="F:iron ion binding"/>
    <property type="evidence" value="ECO:0007669"/>
    <property type="project" value="InterPro"/>
</dbReference>
<dbReference type="GO" id="GO:0020037">
    <property type="term" value="F:heme binding"/>
    <property type="evidence" value="ECO:0007669"/>
    <property type="project" value="InterPro"/>
</dbReference>
<reference evidence="10" key="1">
    <citation type="journal article" date="2020" name="Phytopathology">
        <title>Genome sequence and comparative analysis of Colletotrichum gloeosporioides isolated from Liriodendron leaves.</title>
        <authorList>
            <person name="Fu F.F."/>
            <person name="Hao Z."/>
            <person name="Wang P."/>
            <person name="Lu Y."/>
            <person name="Xue L.J."/>
            <person name="Wei G."/>
            <person name="Tian Y."/>
            <person name="Baishi H."/>
            <person name="Xu H."/>
            <person name="Shi J."/>
            <person name="Cheng T."/>
            <person name="Wang G."/>
            <person name="Yi Y."/>
            <person name="Chen J."/>
        </authorList>
    </citation>
    <scope>NUCLEOTIDE SEQUENCE</scope>
    <source>
        <strain evidence="10">Lc1</strain>
    </source>
</reference>
<dbReference type="InterPro" id="IPR001128">
    <property type="entry name" value="Cyt_P450"/>
</dbReference>
<keyword evidence="11" id="KW-1185">Reference proteome</keyword>
<dbReference type="InterPro" id="IPR007219">
    <property type="entry name" value="XnlR_reg_dom"/>
</dbReference>
<dbReference type="InterPro" id="IPR001138">
    <property type="entry name" value="Zn2Cys6_DnaBD"/>
</dbReference>
<comment type="similarity">
    <text evidence="2">Belongs to the cytochrome P450 family.</text>
</comment>
<dbReference type="PROSITE" id="PS50048">
    <property type="entry name" value="ZN2_CY6_FUNGAL_2"/>
    <property type="match status" value="1"/>
</dbReference>
<proteinExistence type="inferred from homology"/>
<dbReference type="InterPro" id="IPR036864">
    <property type="entry name" value="Zn2-C6_fun-type_DNA-bd_sf"/>
</dbReference>
<evidence type="ECO:0000256" key="8">
    <source>
        <dbReference type="PIRSR" id="PIRSR602401-1"/>
    </source>
</evidence>
<keyword evidence="7" id="KW-0539">Nucleus</keyword>
<dbReference type="InterPro" id="IPR017972">
    <property type="entry name" value="Cyt_P450_CS"/>
</dbReference>
<name>A0A8H4CDS5_COLGL</name>
<dbReference type="InterPro" id="IPR002401">
    <property type="entry name" value="Cyt_P450_E_grp-I"/>
</dbReference>
<evidence type="ECO:0000256" key="1">
    <source>
        <dbReference type="ARBA" id="ARBA00001971"/>
    </source>
</evidence>
<dbReference type="CDD" id="cd11059">
    <property type="entry name" value="CYP_fungal"/>
    <property type="match status" value="1"/>
</dbReference>
<keyword evidence="3 8" id="KW-0349">Heme</keyword>
<dbReference type="InterPro" id="IPR050121">
    <property type="entry name" value="Cytochrome_P450_monoxygenase"/>
</dbReference>
<keyword evidence="5" id="KW-0560">Oxidoreductase</keyword>
<accession>A0A8H4CDS5</accession>
<dbReference type="PANTHER" id="PTHR24305:SF96">
    <property type="entry name" value="CYTOCHROME P450 MONOOXYGENASE STCB-RELATED"/>
    <property type="match status" value="1"/>
</dbReference>
<evidence type="ECO:0000256" key="2">
    <source>
        <dbReference type="ARBA" id="ARBA00010617"/>
    </source>
</evidence>
<organism evidence="10 11">
    <name type="scientific">Colletotrichum gloeosporioides</name>
    <name type="common">Anthracnose fungus</name>
    <name type="synonym">Glomerella cingulata</name>
    <dbReference type="NCBI Taxonomy" id="474922"/>
    <lineage>
        <taxon>Eukaryota</taxon>
        <taxon>Fungi</taxon>
        <taxon>Dikarya</taxon>
        <taxon>Ascomycota</taxon>
        <taxon>Pezizomycotina</taxon>
        <taxon>Sordariomycetes</taxon>
        <taxon>Hypocreomycetidae</taxon>
        <taxon>Glomerellales</taxon>
        <taxon>Glomerellaceae</taxon>
        <taxon>Colletotrichum</taxon>
        <taxon>Colletotrichum gloeosporioides species complex</taxon>
    </lineage>
</organism>
<dbReference type="Proteomes" id="UP000613401">
    <property type="component" value="Unassembled WGS sequence"/>
</dbReference>
<evidence type="ECO:0000259" key="9">
    <source>
        <dbReference type="PROSITE" id="PS50048"/>
    </source>
</evidence>
<dbReference type="GO" id="GO:0003677">
    <property type="term" value="F:DNA binding"/>
    <property type="evidence" value="ECO:0007669"/>
    <property type="project" value="InterPro"/>
</dbReference>
<dbReference type="PRINTS" id="PR00463">
    <property type="entry name" value="EP450I"/>
</dbReference>
<dbReference type="PRINTS" id="PR00385">
    <property type="entry name" value="P450"/>
</dbReference>
<evidence type="ECO:0000256" key="7">
    <source>
        <dbReference type="ARBA" id="ARBA00023242"/>
    </source>
</evidence>
<dbReference type="SMART" id="SM00066">
    <property type="entry name" value="GAL4"/>
    <property type="match status" value="1"/>
</dbReference>
<dbReference type="GO" id="GO:0004497">
    <property type="term" value="F:monooxygenase activity"/>
    <property type="evidence" value="ECO:0007669"/>
    <property type="project" value="UniProtKB-KW"/>
</dbReference>
<comment type="cofactor">
    <cofactor evidence="1 8">
        <name>heme</name>
        <dbReference type="ChEBI" id="CHEBI:30413"/>
    </cofactor>
</comment>
<dbReference type="RefSeq" id="XP_045261068.1">
    <property type="nucleotide sequence ID" value="XM_045414946.1"/>
</dbReference>
<comment type="caution">
    <text evidence="10">The sequence shown here is derived from an EMBL/GenBank/DDBJ whole genome shotgun (WGS) entry which is preliminary data.</text>
</comment>